<name>A0A4Q7M2T3_9MICO</name>
<dbReference type="PRINTS" id="PR00149">
    <property type="entry name" value="FUMRATELYASE"/>
</dbReference>
<dbReference type="InterPro" id="IPR008948">
    <property type="entry name" value="L-Aspartase-like"/>
</dbReference>
<keyword evidence="1" id="KW-0456">Lyase</keyword>
<dbReference type="InterPro" id="IPR000362">
    <property type="entry name" value="Fumarate_lyase_fam"/>
</dbReference>
<feature type="domain" description="Fumarate lyase N-terminal" evidence="3">
    <location>
        <begin position="28"/>
        <end position="292"/>
    </location>
</feature>
<dbReference type="Pfam" id="PF00206">
    <property type="entry name" value="Lyase_1"/>
    <property type="match status" value="1"/>
</dbReference>
<accession>A0A4Q7M2T3</accession>
<dbReference type="PANTHER" id="PTHR43172:SF2">
    <property type="entry name" value="ADENYLOSUCCINATE LYASE C-TERMINAL DOMAIN-CONTAINING PROTEIN"/>
    <property type="match status" value="1"/>
</dbReference>
<evidence type="ECO:0000256" key="2">
    <source>
        <dbReference type="ARBA" id="ARBA00034772"/>
    </source>
</evidence>
<dbReference type="InterPro" id="IPR022761">
    <property type="entry name" value="Fumarate_lyase_N"/>
</dbReference>
<dbReference type="GO" id="GO:0016829">
    <property type="term" value="F:lyase activity"/>
    <property type="evidence" value="ECO:0007669"/>
    <property type="project" value="UniProtKB-KW"/>
</dbReference>
<proteinExistence type="inferred from homology"/>
<protein>
    <submittedName>
        <fullName evidence="4">3-carboxy-cis,cis-muconate cycloisomerase</fullName>
    </submittedName>
</protein>
<gene>
    <name evidence="4" type="ORF">EV386_0470</name>
</gene>
<comment type="similarity">
    <text evidence="2">Belongs to the class-II fumarase/aspartase family.</text>
</comment>
<dbReference type="GO" id="GO:0016853">
    <property type="term" value="F:isomerase activity"/>
    <property type="evidence" value="ECO:0007669"/>
    <property type="project" value="UniProtKB-KW"/>
</dbReference>
<sequence>MRDVGLLFPGAAADAVTDDVAVARALLAVEAAWARAQAGRGVAPGDGADAVERAAAALGADAAALAADLASTVGGANPVIALVARLRAAAPEAAHVVHAGLTSQDVLDTALVLVLRDACRAVAADLGRACASAAALARAHRDAPALGRTLGQAAVPTTLGARFAGWLTGLSAARASLVDVAAALPLAYGGAAGELSGVAALTGDPFALVDAWGEALALPVPAGPWHTSRTPLVRAAAALAEACAALGHVAGDVLQGCRPETGELREPAAPGRGTSSSMAHKRNPVLAVLLRRSAIAAPPLAATVLTAAGLAHDERPDGAWHAEWPALQQLARHAVVGAGLAAELLDGLEVDAAAAEANLRAALPDARGVGAAPAVVDRVLAHLADVNPSEEP</sequence>
<dbReference type="EMBL" id="SGWX01000001">
    <property type="protein sequence ID" value="RZS60219.1"/>
    <property type="molecule type" value="Genomic_DNA"/>
</dbReference>
<dbReference type="SUPFAM" id="SSF48557">
    <property type="entry name" value="L-aspartase-like"/>
    <property type="match status" value="1"/>
</dbReference>
<dbReference type="Proteomes" id="UP000293852">
    <property type="component" value="Unassembled WGS sequence"/>
</dbReference>
<dbReference type="Gene3D" id="1.20.200.10">
    <property type="entry name" value="Fumarase/aspartase (Central domain)"/>
    <property type="match status" value="1"/>
</dbReference>
<evidence type="ECO:0000256" key="1">
    <source>
        <dbReference type="ARBA" id="ARBA00023239"/>
    </source>
</evidence>
<dbReference type="RefSeq" id="WP_165399810.1">
    <property type="nucleotide sequence ID" value="NZ_SGWX01000001.1"/>
</dbReference>
<keyword evidence="4" id="KW-0413">Isomerase</keyword>
<dbReference type="InterPro" id="IPR024083">
    <property type="entry name" value="Fumarase/histidase_N"/>
</dbReference>
<evidence type="ECO:0000313" key="4">
    <source>
        <dbReference type="EMBL" id="RZS60219.1"/>
    </source>
</evidence>
<dbReference type="PANTHER" id="PTHR43172">
    <property type="entry name" value="ADENYLOSUCCINATE LYASE"/>
    <property type="match status" value="1"/>
</dbReference>
<organism evidence="4 5">
    <name type="scientific">Xylanimonas ulmi</name>
    <dbReference type="NCBI Taxonomy" id="228973"/>
    <lineage>
        <taxon>Bacteria</taxon>
        <taxon>Bacillati</taxon>
        <taxon>Actinomycetota</taxon>
        <taxon>Actinomycetes</taxon>
        <taxon>Micrococcales</taxon>
        <taxon>Promicromonosporaceae</taxon>
        <taxon>Xylanimonas</taxon>
    </lineage>
</organism>
<evidence type="ECO:0000313" key="5">
    <source>
        <dbReference type="Proteomes" id="UP000293852"/>
    </source>
</evidence>
<keyword evidence="5" id="KW-1185">Reference proteome</keyword>
<comment type="caution">
    <text evidence="4">The sequence shown here is derived from an EMBL/GenBank/DDBJ whole genome shotgun (WGS) entry which is preliminary data.</text>
</comment>
<evidence type="ECO:0000259" key="3">
    <source>
        <dbReference type="Pfam" id="PF00206"/>
    </source>
</evidence>
<dbReference type="AlphaFoldDB" id="A0A4Q7M2T3"/>
<dbReference type="Gene3D" id="1.10.275.10">
    <property type="entry name" value="Fumarase/aspartase (N-terminal domain)"/>
    <property type="match status" value="1"/>
</dbReference>
<reference evidence="4 5" key="1">
    <citation type="submission" date="2019-02" db="EMBL/GenBank/DDBJ databases">
        <title>Sequencing the genomes of 1000 actinobacteria strains.</title>
        <authorList>
            <person name="Klenk H.-P."/>
        </authorList>
    </citation>
    <scope>NUCLEOTIDE SEQUENCE [LARGE SCALE GENOMIC DNA]</scope>
    <source>
        <strain evidence="4 5">DSM 16932</strain>
    </source>
</reference>